<dbReference type="EMBL" id="CACRXK020016660">
    <property type="protein sequence ID" value="CAB4030142.1"/>
    <property type="molecule type" value="Genomic_DNA"/>
</dbReference>
<dbReference type="InterPro" id="IPR003020">
    <property type="entry name" value="HCO3_transpt_euk"/>
</dbReference>
<dbReference type="InterPro" id="IPR013769">
    <property type="entry name" value="Band3_cytoplasmic_dom"/>
</dbReference>
<reference evidence="3" key="1">
    <citation type="submission" date="2020-04" db="EMBL/GenBank/DDBJ databases">
        <authorList>
            <person name="Alioto T."/>
            <person name="Alioto T."/>
            <person name="Gomez Garrido J."/>
        </authorList>
    </citation>
    <scope>NUCLEOTIDE SEQUENCE</scope>
    <source>
        <strain evidence="3">A484AB</strain>
    </source>
</reference>
<dbReference type="OrthoDB" id="1735926at2759"/>
<evidence type="ECO:0000313" key="3">
    <source>
        <dbReference type="EMBL" id="CAB4030142.1"/>
    </source>
</evidence>
<keyword evidence="4" id="KW-1185">Reference proteome</keyword>
<dbReference type="GO" id="GO:0015701">
    <property type="term" value="P:bicarbonate transport"/>
    <property type="evidence" value="ECO:0007669"/>
    <property type="project" value="TreeGrafter"/>
</dbReference>
<dbReference type="Proteomes" id="UP001152795">
    <property type="component" value="Unassembled WGS sequence"/>
</dbReference>
<sequence length="516" mass="58687">MASNEDSLDGARGENEHEGVWMAIDEGKAEDELLTKVLREPFEYNTPILSSPQVESESQTSHYHPQFNEKDYLKKRHSHVHLHTPLKPHKKEKSKKGPKKKKHDDATKKSPDKHKTTSVEESGTPATPEIKEISEEKLERNIVDQTISVLPDIGEDEILATPPKQGWLSELADTTVVATEAPTVVDTPKETKATRHRHKHREENDKKDTTPNKSGRHHKHHHRHRHKSELQERRRPGVATIKEDDKVTIPEPPADGSALDQKDVEDMKFHRFEDLKGMHRRPVRLRRSGMTTHFSNQDLSASLRSLVSHIKPTARKKTYDHRPHENFVELEELTVVGEETEWKERARWIKFEEDVEESLRWGKPHIPSLSFHSLLELRRGLETGAVLLDLEQFDLSNIAEAVIEEMVITDQLPRAHSAKVLSALLSKHRHQHQMNRGLPRRSSSTNLAAFFGVEAKAMPMKPTETGASEATDASSAWEAKENTTSEPARPRTTSDASSQTPFSACDYLDKVCSIEL</sequence>
<feature type="compositionally biased region" description="Basic and acidic residues" evidence="1">
    <location>
        <begin position="228"/>
        <end position="248"/>
    </location>
</feature>
<dbReference type="Gene3D" id="3.40.930.10">
    <property type="entry name" value="Mannitol-specific EII, Chain A"/>
    <property type="match status" value="1"/>
</dbReference>
<dbReference type="GO" id="GO:0005886">
    <property type="term" value="C:plasma membrane"/>
    <property type="evidence" value="ECO:0007669"/>
    <property type="project" value="TreeGrafter"/>
</dbReference>
<feature type="domain" description="Band 3 cytoplasmic" evidence="2">
    <location>
        <begin position="324"/>
        <end position="489"/>
    </location>
</feature>
<feature type="compositionally biased region" description="Basic and acidic residues" evidence="1">
    <location>
        <begin position="129"/>
        <end position="138"/>
    </location>
</feature>
<feature type="compositionally biased region" description="Basic and acidic residues" evidence="1">
    <location>
        <begin position="103"/>
        <end position="118"/>
    </location>
</feature>
<feature type="compositionally biased region" description="Polar residues" evidence="1">
    <location>
        <begin position="465"/>
        <end position="474"/>
    </location>
</feature>
<dbReference type="PANTHER" id="PTHR11453:SF47">
    <property type="entry name" value="ANION EXCHANGE PROTEIN"/>
    <property type="match status" value="1"/>
</dbReference>
<feature type="region of interest" description="Disordered" evidence="1">
    <location>
        <begin position="49"/>
        <end position="138"/>
    </location>
</feature>
<feature type="compositionally biased region" description="Basic residues" evidence="1">
    <location>
        <begin position="73"/>
        <end position="102"/>
    </location>
</feature>
<evidence type="ECO:0000259" key="2">
    <source>
        <dbReference type="Pfam" id="PF07565"/>
    </source>
</evidence>
<gene>
    <name evidence="3" type="ORF">PACLA_8A087936</name>
</gene>
<evidence type="ECO:0000256" key="1">
    <source>
        <dbReference type="SAM" id="MobiDB-lite"/>
    </source>
</evidence>
<dbReference type="PANTHER" id="PTHR11453">
    <property type="entry name" value="ANION EXCHANGE PROTEIN"/>
    <property type="match status" value="1"/>
</dbReference>
<feature type="compositionally biased region" description="Basic and acidic residues" evidence="1">
    <location>
        <begin position="9"/>
        <end position="24"/>
    </location>
</feature>
<dbReference type="Pfam" id="PF07565">
    <property type="entry name" value="Band_3_cyto"/>
    <property type="match status" value="1"/>
</dbReference>
<feature type="compositionally biased region" description="Basic residues" evidence="1">
    <location>
        <begin position="214"/>
        <end position="227"/>
    </location>
</feature>
<dbReference type="GO" id="GO:0008509">
    <property type="term" value="F:monoatomic anion transmembrane transporter activity"/>
    <property type="evidence" value="ECO:0007669"/>
    <property type="project" value="InterPro"/>
</dbReference>
<organism evidence="3 4">
    <name type="scientific">Paramuricea clavata</name>
    <name type="common">Red gorgonian</name>
    <name type="synonym">Violescent sea-whip</name>
    <dbReference type="NCBI Taxonomy" id="317549"/>
    <lineage>
        <taxon>Eukaryota</taxon>
        <taxon>Metazoa</taxon>
        <taxon>Cnidaria</taxon>
        <taxon>Anthozoa</taxon>
        <taxon>Octocorallia</taxon>
        <taxon>Malacalcyonacea</taxon>
        <taxon>Plexauridae</taxon>
        <taxon>Paramuricea</taxon>
    </lineage>
</organism>
<dbReference type="InterPro" id="IPR016152">
    <property type="entry name" value="PTrfase/Anion_transptr"/>
</dbReference>
<feature type="compositionally biased region" description="Polar residues" evidence="1">
    <location>
        <begin position="49"/>
        <end position="63"/>
    </location>
</feature>
<protein>
    <submittedName>
        <fullName evidence="3">Band 3 anion transport -like</fullName>
    </submittedName>
</protein>
<accession>A0A7D9LCQ1</accession>
<feature type="compositionally biased region" description="Polar residues" evidence="1">
    <location>
        <begin position="484"/>
        <end position="501"/>
    </location>
</feature>
<evidence type="ECO:0000313" key="4">
    <source>
        <dbReference type="Proteomes" id="UP001152795"/>
    </source>
</evidence>
<feature type="compositionally biased region" description="Basic and acidic residues" evidence="1">
    <location>
        <begin position="201"/>
        <end position="210"/>
    </location>
</feature>
<name>A0A7D9LCQ1_PARCT</name>
<dbReference type="GO" id="GO:0050801">
    <property type="term" value="P:monoatomic ion homeostasis"/>
    <property type="evidence" value="ECO:0007669"/>
    <property type="project" value="TreeGrafter"/>
</dbReference>
<proteinExistence type="predicted"/>
<dbReference type="AlphaFoldDB" id="A0A7D9LCQ1"/>
<comment type="caution">
    <text evidence="3">The sequence shown here is derived from an EMBL/GenBank/DDBJ whole genome shotgun (WGS) entry which is preliminary data.</text>
</comment>
<dbReference type="GO" id="GO:0005452">
    <property type="term" value="F:solute:inorganic anion antiporter activity"/>
    <property type="evidence" value="ECO:0007669"/>
    <property type="project" value="InterPro"/>
</dbReference>
<dbReference type="SUPFAM" id="SSF55804">
    <property type="entry name" value="Phoshotransferase/anion transport protein"/>
    <property type="match status" value="1"/>
</dbReference>
<feature type="region of interest" description="Disordered" evidence="1">
    <location>
        <begin position="460"/>
        <end position="501"/>
    </location>
</feature>
<feature type="region of interest" description="Disordered" evidence="1">
    <location>
        <begin position="1"/>
        <end position="24"/>
    </location>
</feature>
<feature type="region of interest" description="Disordered" evidence="1">
    <location>
        <begin position="179"/>
        <end position="262"/>
    </location>
</feature>